<evidence type="ECO:0000256" key="1">
    <source>
        <dbReference type="SAM" id="MobiDB-lite"/>
    </source>
</evidence>
<gene>
    <name evidence="2" type="ORF">V5799_033833</name>
</gene>
<accession>A0AAQ4DM69</accession>
<dbReference type="AlphaFoldDB" id="A0AAQ4DM69"/>
<evidence type="ECO:0000313" key="2">
    <source>
        <dbReference type="EMBL" id="KAK8763559.1"/>
    </source>
</evidence>
<keyword evidence="3" id="KW-1185">Reference proteome</keyword>
<feature type="compositionally biased region" description="Basic and acidic residues" evidence="1">
    <location>
        <begin position="54"/>
        <end position="69"/>
    </location>
</feature>
<dbReference type="Proteomes" id="UP001321473">
    <property type="component" value="Unassembled WGS sequence"/>
</dbReference>
<sequence>MLKYIVPWDEFVFVIPLDGLLSIYGWRLPFHISDERTSTAPICGLVMGYDTIRDNDDSSPRHESQEGRRQFRPSSYPHRLLSH</sequence>
<organism evidence="2 3">
    <name type="scientific">Amblyomma americanum</name>
    <name type="common">Lone star tick</name>
    <dbReference type="NCBI Taxonomy" id="6943"/>
    <lineage>
        <taxon>Eukaryota</taxon>
        <taxon>Metazoa</taxon>
        <taxon>Ecdysozoa</taxon>
        <taxon>Arthropoda</taxon>
        <taxon>Chelicerata</taxon>
        <taxon>Arachnida</taxon>
        <taxon>Acari</taxon>
        <taxon>Parasitiformes</taxon>
        <taxon>Ixodida</taxon>
        <taxon>Ixodoidea</taxon>
        <taxon>Ixodidae</taxon>
        <taxon>Amblyomminae</taxon>
        <taxon>Amblyomma</taxon>
    </lineage>
</organism>
<name>A0AAQ4DM69_AMBAM</name>
<reference evidence="2 3" key="1">
    <citation type="journal article" date="2023" name="Arcadia Sci">
        <title>De novo assembly of a long-read Amblyomma americanum tick genome.</title>
        <authorList>
            <person name="Chou S."/>
            <person name="Poskanzer K.E."/>
            <person name="Rollins M."/>
            <person name="Thuy-Boun P.S."/>
        </authorList>
    </citation>
    <scope>NUCLEOTIDE SEQUENCE [LARGE SCALE GENOMIC DNA]</scope>
    <source>
        <strain evidence="2">F_SG_1</strain>
        <tissue evidence="2">Salivary glands</tissue>
    </source>
</reference>
<comment type="caution">
    <text evidence="2">The sequence shown here is derived from an EMBL/GenBank/DDBJ whole genome shotgun (WGS) entry which is preliminary data.</text>
</comment>
<feature type="region of interest" description="Disordered" evidence="1">
    <location>
        <begin position="54"/>
        <end position="83"/>
    </location>
</feature>
<dbReference type="EMBL" id="JARKHS020029222">
    <property type="protein sequence ID" value="KAK8763559.1"/>
    <property type="molecule type" value="Genomic_DNA"/>
</dbReference>
<evidence type="ECO:0000313" key="3">
    <source>
        <dbReference type="Proteomes" id="UP001321473"/>
    </source>
</evidence>
<protein>
    <submittedName>
        <fullName evidence="2">Uncharacterized protein</fullName>
    </submittedName>
</protein>
<proteinExistence type="predicted"/>